<dbReference type="OrthoDB" id="7739838at2"/>
<name>A0A1X6ZA57_9RHOB</name>
<proteinExistence type="predicted"/>
<evidence type="ECO:0000313" key="1">
    <source>
        <dbReference type="EMBL" id="SLN45011.1"/>
    </source>
</evidence>
<reference evidence="1 2" key="1">
    <citation type="submission" date="2017-03" db="EMBL/GenBank/DDBJ databases">
        <authorList>
            <person name="Afonso C.L."/>
            <person name="Miller P.J."/>
            <person name="Scott M.A."/>
            <person name="Spackman E."/>
            <person name="Goraichik I."/>
            <person name="Dimitrov K.M."/>
            <person name="Suarez D.L."/>
            <person name="Swayne D.E."/>
        </authorList>
    </citation>
    <scope>NUCLEOTIDE SEQUENCE [LARGE SCALE GENOMIC DNA]</scope>
    <source>
        <strain evidence="1 2">CECT 8110</strain>
    </source>
</reference>
<evidence type="ECO:0000313" key="2">
    <source>
        <dbReference type="Proteomes" id="UP000193207"/>
    </source>
</evidence>
<accession>A0A1X6ZA57</accession>
<organism evidence="1 2">
    <name type="scientific">Roseovarius halotolerans</name>
    <dbReference type="NCBI Taxonomy" id="505353"/>
    <lineage>
        <taxon>Bacteria</taxon>
        <taxon>Pseudomonadati</taxon>
        <taxon>Pseudomonadota</taxon>
        <taxon>Alphaproteobacteria</taxon>
        <taxon>Rhodobacterales</taxon>
        <taxon>Roseobacteraceae</taxon>
        <taxon>Roseovarius</taxon>
    </lineage>
</organism>
<protein>
    <submittedName>
        <fullName evidence="1">Uncharacterized protein</fullName>
    </submittedName>
</protein>
<sequence length="192" mass="22270">MDSIADFDWSTATEEEHLEFARKARPAVLRDLARSYDWNMYPERVMTYVMAQRCIDLGSALTAFLNGEPERFNYLSKRHVTPEYQGVARLLDNICLRVNSGFYLVDPGRDVEQRKRLAKWMNYQRDDHAKARKGRYFLDEDVVNTLLDDTLRLDRSQETAVYDAPSSLLSDLLSPLAGLGVSRRILRFKNGR</sequence>
<dbReference type="Proteomes" id="UP000193207">
    <property type="component" value="Unassembled WGS sequence"/>
</dbReference>
<dbReference type="AlphaFoldDB" id="A0A1X6ZA57"/>
<dbReference type="RefSeq" id="WP_085818008.1">
    <property type="nucleotide sequence ID" value="NZ_FWFU01000003.1"/>
</dbReference>
<dbReference type="EMBL" id="FWFU01000003">
    <property type="protein sequence ID" value="SLN45011.1"/>
    <property type="molecule type" value="Genomic_DNA"/>
</dbReference>
<gene>
    <name evidence="1" type="ORF">ROH8110_02384</name>
</gene>
<keyword evidence="2" id="KW-1185">Reference proteome</keyword>